<sequence>MGLEKKIALNISKELSNKLSKKIAGQTIRWMQSQSTTIDLGCLENLWDDVCYQCQGGSRTYSWNQYDFAVVTYVISRLEELSEYEANAIWLQTEYAYDHLVDMEDGGVSIDSSFTPMNSSPYVDDIAKYIAHKYIYEQAASWHNDRLRQALGYD</sequence>
<name>Q1Q864_PSYCK</name>
<evidence type="ECO:0000313" key="1">
    <source>
        <dbReference type="EMBL" id="ABE76139.1"/>
    </source>
</evidence>
<proteinExistence type="predicted"/>
<evidence type="ECO:0000313" key="2">
    <source>
        <dbReference type="Proteomes" id="UP000002425"/>
    </source>
</evidence>
<dbReference type="RefSeq" id="WP_011514667.1">
    <property type="nucleotide sequence ID" value="NC_007969.1"/>
</dbReference>
<reference evidence="1" key="1">
    <citation type="submission" date="2006-03" db="EMBL/GenBank/DDBJ databases">
        <title>Complete sequence of chromosome of Psychrobacter cryohalolentis K5.</title>
        <authorList>
            <consortium name="US DOE Joint Genome Institute"/>
            <person name="Copeland A."/>
            <person name="Lucas S."/>
            <person name="Lapidus A."/>
            <person name="Barry K."/>
            <person name="Detter J.C."/>
            <person name="Glavina del Rio T."/>
            <person name="Hammon N."/>
            <person name="Israni S."/>
            <person name="Dalin E."/>
            <person name="Tice H."/>
            <person name="Pitluck S."/>
            <person name="Brettin T."/>
            <person name="Bruce D."/>
            <person name="Han C."/>
            <person name="Tapia R."/>
            <person name="Sims D.R."/>
            <person name="Gilna P."/>
            <person name="Schmutz J."/>
            <person name="Larimer F."/>
            <person name="Land M."/>
            <person name="Hauser L."/>
            <person name="Kyrpides N."/>
            <person name="Kim E."/>
            <person name="Richardson P."/>
        </authorList>
    </citation>
    <scope>NUCLEOTIDE SEQUENCE</scope>
    <source>
        <strain evidence="1">K5</strain>
    </source>
</reference>
<dbReference type="HOGENOM" id="CLU_1702801_0_0_6"/>
<gene>
    <name evidence="1" type="ordered locus">Pcryo_2362</name>
</gene>
<accession>Q1Q864</accession>
<dbReference type="KEGG" id="pcr:Pcryo_2362"/>
<organism evidence="1 2">
    <name type="scientific">Psychrobacter cryohalolentis (strain ATCC BAA-1226 / DSM 17306 / VKM B-2378 / K5)</name>
    <dbReference type="NCBI Taxonomy" id="335284"/>
    <lineage>
        <taxon>Bacteria</taxon>
        <taxon>Pseudomonadati</taxon>
        <taxon>Pseudomonadota</taxon>
        <taxon>Gammaproteobacteria</taxon>
        <taxon>Moraxellales</taxon>
        <taxon>Moraxellaceae</taxon>
        <taxon>Psychrobacter</taxon>
    </lineage>
</organism>
<keyword evidence="2" id="KW-1185">Reference proteome</keyword>
<protein>
    <submittedName>
        <fullName evidence="1">Uncharacterized protein</fullName>
    </submittedName>
</protein>
<dbReference type="EMBL" id="CP000323">
    <property type="protein sequence ID" value="ABE76139.1"/>
    <property type="molecule type" value="Genomic_DNA"/>
</dbReference>
<dbReference type="AlphaFoldDB" id="Q1Q864"/>
<dbReference type="Proteomes" id="UP000002425">
    <property type="component" value="Chromosome"/>
</dbReference>